<dbReference type="KEGG" id="bhc:JFL75_07250"/>
<gene>
    <name evidence="10" type="ORF">JFL75_07250</name>
</gene>
<evidence type="ECO:0000259" key="9">
    <source>
        <dbReference type="PROSITE" id="PS50928"/>
    </source>
</evidence>
<feature type="transmembrane region" description="Helical" evidence="8">
    <location>
        <begin position="71"/>
        <end position="100"/>
    </location>
</feature>
<dbReference type="GO" id="GO:0005886">
    <property type="term" value="C:plasma membrane"/>
    <property type="evidence" value="ECO:0007669"/>
    <property type="project" value="UniProtKB-SubCell"/>
</dbReference>
<evidence type="ECO:0000256" key="1">
    <source>
        <dbReference type="ARBA" id="ARBA00004651"/>
    </source>
</evidence>
<sequence length="277" mass="31586">MKRNSYLRTNPILHVVFIVIVVVNIFPLFWMVSSAFKHPNELFTPDIRLIPHNPTLENFKVALFEYNFFRWLWNSVVTTLGISVGQMVVCLLAAFALCYYKTPFNAAVFYILIATIVVPFQVTMIPNYILISKMRLLNTTAAVIIPNLAVASTFFFLRQHIKTIPTDFYEVALMEGAKSPWILRNVAIPLCKGSISAMFILCVIDGWNMYFWPLLVLSKPETRTITIGLQQFLDFEVGNRWGPFMATASLASLPIIVLYLFIQRRIIEAFVSSGIKG</sequence>
<evidence type="ECO:0000256" key="4">
    <source>
        <dbReference type="ARBA" id="ARBA00022475"/>
    </source>
</evidence>
<keyword evidence="6 8" id="KW-1133">Transmembrane helix</keyword>
<dbReference type="AlphaFoldDB" id="A0A7T8BBT0"/>
<dbReference type="Pfam" id="PF00528">
    <property type="entry name" value="BPD_transp_1"/>
    <property type="match status" value="1"/>
</dbReference>
<evidence type="ECO:0000256" key="6">
    <source>
        <dbReference type="ARBA" id="ARBA00022989"/>
    </source>
</evidence>
<evidence type="ECO:0000256" key="8">
    <source>
        <dbReference type="RuleBase" id="RU363032"/>
    </source>
</evidence>
<feature type="transmembrane region" description="Helical" evidence="8">
    <location>
        <begin position="186"/>
        <end position="210"/>
    </location>
</feature>
<dbReference type="GO" id="GO:0055085">
    <property type="term" value="P:transmembrane transport"/>
    <property type="evidence" value="ECO:0007669"/>
    <property type="project" value="InterPro"/>
</dbReference>
<dbReference type="RefSeq" id="WP_215628006.1">
    <property type="nucleotide sequence ID" value="NZ_CP067089.2"/>
</dbReference>
<dbReference type="Proteomes" id="UP000595917">
    <property type="component" value="Chromosome"/>
</dbReference>
<organism evidence="10 11">
    <name type="scientific">Breznakiella homolactica</name>
    <dbReference type="NCBI Taxonomy" id="2798577"/>
    <lineage>
        <taxon>Bacteria</taxon>
        <taxon>Pseudomonadati</taxon>
        <taxon>Spirochaetota</taxon>
        <taxon>Spirochaetia</taxon>
        <taxon>Spirochaetales</taxon>
        <taxon>Breznakiellaceae</taxon>
        <taxon>Breznakiella</taxon>
    </lineage>
</organism>
<keyword evidence="4" id="KW-1003">Cell membrane</keyword>
<keyword evidence="5 8" id="KW-0812">Transmembrane</keyword>
<evidence type="ECO:0000313" key="10">
    <source>
        <dbReference type="EMBL" id="QQO10701.1"/>
    </source>
</evidence>
<dbReference type="PANTHER" id="PTHR43744:SF8">
    <property type="entry name" value="SN-GLYCEROL-3-PHOSPHATE TRANSPORT SYSTEM PERMEASE PROTEIN UGPE"/>
    <property type="match status" value="1"/>
</dbReference>
<evidence type="ECO:0000256" key="7">
    <source>
        <dbReference type="ARBA" id="ARBA00023136"/>
    </source>
</evidence>
<feature type="transmembrane region" description="Helical" evidence="8">
    <location>
        <begin position="107"/>
        <end position="130"/>
    </location>
</feature>
<feature type="transmembrane region" description="Helical" evidence="8">
    <location>
        <begin position="136"/>
        <end position="157"/>
    </location>
</feature>
<feature type="transmembrane region" description="Helical" evidence="8">
    <location>
        <begin position="12"/>
        <end position="32"/>
    </location>
</feature>
<dbReference type="Gene3D" id="1.10.3720.10">
    <property type="entry name" value="MetI-like"/>
    <property type="match status" value="1"/>
</dbReference>
<evidence type="ECO:0000256" key="5">
    <source>
        <dbReference type="ARBA" id="ARBA00022692"/>
    </source>
</evidence>
<proteinExistence type="inferred from homology"/>
<protein>
    <recommendedName>
        <fullName evidence="2">sn-glycerol-3-phosphate transport system permease protein UgpE</fullName>
    </recommendedName>
</protein>
<keyword evidence="3 8" id="KW-0813">Transport</keyword>
<keyword evidence="7 8" id="KW-0472">Membrane</keyword>
<name>A0A7T8BBT0_9SPIR</name>
<dbReference type="PROSITE" id="PS50928">
    <property type="entry name" value="ABC_TM1"/>
    <property type="match status" value="1"/>
</dbReference>
<comment type="similarity">
    <text evidence="8">Belongs to the binding-protein-dependent transport system permease family.</text>
</comment>
<dbReference type="SUPFAM" id="SSF161098">
    <property type="entry name" value="MetI-like"/>
    <property type="match status" value="1"/>
</dbReference>
<dbReference type="CDD" id="cd06261">
    <property type="entry name" value="TM_PBP2"/>
    <property type="match status" value="1"/>
</dbReference>
<dbReference type="PANTHER" id="PTHR43744">
    <property type="entry name" value="ABC TRANSPORTER PERMEASE PROTEIN MG189-RELATED-RELATED"/>
    <property type="match status" value="1"/>
</dbReference>
<dbReference type="EMBL" id="CP067089">
    <property type="protein sequence ID" value="QQO10701.1"/>
    <property type="molecule type" value="Genomic_DNA"/>
</dbReference>
<feature type="domain" description="ABC transmembrane type-1" evidence="9">
    <location>
        <begin position="72"/>
        <end position="262"/>
    </location>
</feature>
<evidence type="ECO:0000313" key="11">
    <source>
        <dbReference type="Proteomes" id="UP000595917"/>
    </source>
</evidence>
<keyword evidence="11" id="KW-1185">Reference proteome</keyword>
<dbReference type="InterPro" id="IPR000515">
    <property type="entry name" value="MetI-like"/>
</dbReference>
<evidence type="ECO:0000256" key="3">
    <source>
        <dbReference type="ARBA" id="ARBA00022448"/>
    </source>
</evidence>
<dbReference type="InterPro" id="IPR035906">
    <property type="entry name" value="MetI-like_sf"/>
</dbReference>
<comment type="subcellular location">
    <subcellularLocation>
        <location evidence="1 8">Cell membrane</location>
        <topology evidence="1 8">Multi-pass membrane protein</topology>
    </subcellularLocation>
</comment>
<feature type="transmembrane region" description="Helical" evidence="8">
    <location>
        <begin position="241"/>
        <end position="262"/>
    </location>
</feature>
<accession>A0A7T8BBT0</accession>
<evidence type="ECO:0000256" key="2">
    <source>
        <dbReference type="ARBA" id="ARBA00020515"/>
    </source>
</evidence>
<reference evidence="10" key="1">
    <citation type="submission" date="2021-01" db="EMBL/GenBank/DDBJ databases">
        <title>Description of Breznakiella homolactica.</title>
        <authorList>
            <person name="Song Y."/>
            <person name="Brune A."/>
        </authorList>
    </citation>
    <scope>NUCLEOTIDE SEQUENCE</scope>
    <source>
        <strain evidence="10">RmG30</strain>
    </source>
</reference>